<evidence type="ECO:0000313" key="2">
    <source>
        <dbReference type="EMBL" id="KAF3000949.1"/>
    </source>
</evidence>
<dbReference type="Proteomes" id="UP000801428">
    <property type="component" value="Unassembled WGS sequence"/>
</dbReference>
<evidence type="ECO:0000256" key="1">
    <source>
        <dbReference type="SAM" id="MobiDB-lite"/>
    </source>
</evidence>
<sequence>MATTSGQHPKSTSPLSENSEPTELLAIGIGRGSYVGPTTWKRTGVPAETAFKTKLHKLAYGGRRRDRTRHGMLAPEGEESSAEFTHARGVHDGVLPEEVVPFAASLERRRRARGGVVVESRSKIEKSDEELGALWVWLKRRR</sequence>
<proteinExistence type="predicted"/>
<evidence type="ECO:0000313" key="3">
    <source>
        <dbReference type="Proteomes" id="UP000801428"/>
    </source>
</evidence>
<keyword evidence="3" id="KW-1185">Reference proteome</keyword>
<name>A0A9P4TDK0_CURKU</name>
<reference evidence="2" key="1">
    <citation type="submission" date="2019-04" db="EMBL/GenBank/DDBJ databases">
        <title>Sequencing of skin fungus with MAO and IRED activity.</title>
        <authorList>
            <person name="Marsaioli A.J."/>
            <person name="Bonatto J.M.C."/>
            <person name="Reis Junior O."/>
        </authorList>
    </citation>
    <scope>NUCLEOTIDE SEQUENCE</scope>
    <source>
        <strain evidence="2">30M1</strain>
    </source>
</reference>
<organism evidence="2 3">
    <name type="scientific">Curvularia kusanoi</name>
    <name type="common">Cochliobolus kusanoi</name>
    <dbReference type="NCBI Taxonomy" id="90978"/>
    <lineage>
        <taxon>Eukaryota</taxon>
        <taxon>Fungi</taxon>
        <taxon>Dikarya</taxon>
        <taxon>Ascomycota</taxon>
        <taxon>Pezizomycotina</taxon>
        <taxon>Dothideomycetes</taxon>
        <taxon>Pleosporomycetidae</taxon>
        <taxon>Pleosporales</taxon>
        <taxon>Pleosporineae</taxon>
        <taxon>Pleosporaceae</taxon>
        <taxon>Curvularia</taxon>
    </lineage>
</organism>
<comment type="caution">
    <text evidence="2">The sequence shown here is derived from an EMBL/GenBank/DDBJ whole genome shotgun (WGS) entry which is preliminary data.</text>
</comment>
<feature type="region of interest" description="Disordered" evidence="1">
    <location>
        <begin position="1"/>
        <end position="23"/>
    </location>
</feature>
<accession>A0A9P4TDK0</accession>
<gene>
    <name evidence="2" type="ORF">E8E13_009039</name>
</gene>
<dbReference type="EMBL" id="SWKU01000014">
    <property type="protein sequence ID" value="KAF3000949.1"/>
    <property type="molecule type" value="Genomic_DNA"/>
</dbReference>
<dbReference type="AlphaFoldDB" id="A0A9P4TDK0"/>
<feature type="compositionally biased region" description="Polar residues" evidence="1">
    <location>
        <begin position="1"/>
        <end position="21"/>
    </location>
</feature>
<protein>
    <submittedName>
        <fullName evidence="2">Uncharacterized protein</fullName>
    </submittedName>
</protein>